<comment type="caution">
    <text evidence="1">The sequence shown here is derived from an EMBL/GenBank/DDBJ whole genome shotgun (WGS) entry which is preliminary data.</text>
</comment>
<dbReference type="EMBL" id="CM051406">
    <property type="protein sequence ID" value="KAJ4703269.1"/>
    <property type="molecule type" value="Genomic_DNA"/>
</dbReference>
<reference evidence="1 2" key="1">
    <citation type="journal article" date="2023" name="Science">
        <title>Complex scaffold remodeling in plant triterpene biosynthesis.</title>
        <authorList>
            <person name="De La Pena R."/>
            <person name="Hodgson H."/>
            <person name="Liu J.C."/>
            <person name="Stephenson M.J."/>
            <person name="Martin A.C."/>
            <person name="Owen C."/>
            <person name="Harkess A."/>
            <person name="Leebens-Mack J."/>
            <person name="Jimenez L.E."/>
            <person name="Osbourn A."/>
            <person name="Sattely E.S."/>
        </authorList>
    </citation>
    <scope>NUCLEOTIDE SEQUENCE [LARGE SCALE GENOMIC DNA]</scope>
    <source>
        <strain evidence="2">cv. JPN11</strain>
        <tissue evidence="1">Leaf</tissue>
    </source>
</reference>
<protein>
    <submittedName>
        <fullName evidence="1">Retrovirus-related Pol polyprotein from transposon TNT 1-94</fullName>
    </submittedName>
</protein>
<keyword evidence="2" id="KW-1185">Reference proteome</keyword>
<evidence type="ECO:0000313" key="1">
    <source>
        <dbReference type="EMBL" id="KAJ4703269.1"/>
    </source>
</evidence>
<organism evidence="1 2">
    <name type="scientific">Melia azedarach</name>
    <name type="common">Chinaberry tree</name>
    <dbReference type="NCBI Taxonomy" id="155640"/>
    <lineage>
        <taxon>Eukaryota</taxon>
        <taxon>Viridiplantae</taxon>
        <taxon>Streptophyta</taxon>
        <taxon>Embryophyta</taxon>
        <taxon>Tracheophyta</taxon>
        <taxon>Spermatophyta</taxon>
        <taxon>Magnoliopsida</taxon>
        <taxon>eudicotyledons</taxon>
        <taxon>Gunneridae</taxon>
        <taxon>Pentapetalae</taxon>
        <taxon>rosids</taxon>
        <taxon>malvids</taxon>
        <taxon>Sapindales</taxon>
        <taxon>Meliaceae</taxon>
        <taxon>Melia</taxon>
    </lineage>
</organism>
<accession>A0ACC1WW73</accession>
<proteinExistence type="predicted"/>
<name>A0ACC1WW73_MELAZ</name>
<gene>
    <name evidence="1" type="ORF">OWV82_023197</name>
</gene>
<sequence length="222" mass="24761">MSDCKGCDTPMVSNKKLAKDDGELLSDFSEYISIIGGLQYATLIRPNIAFAVNKLSQFLSSPTSLHWQACKRVLHYLQVTSYHGLQFISSGRTELTAFADADWGCDLDDRRSIGGYCVYLGGNLVSWSSKKQQVVSRSSTESEYRALASVSSELLWLQSLLKELQHCLSTPPVVWCDNQSVAALAQNPIFHARTKHIELDIHFVCDQVLAKTLDVRYVPSTH</sequence>
<evidence type="ECO:0000313" key="2">
    <source>
        <dbReference type="Proteomes" id="UP001164539"/>
    </source>
</evidence>
<dbReference type="Proteomes" id="UP001164539">
    <property type="component" value="Chromosome 13"/>
</dbReference>